<evidence type="ECO:0000313" key="2">
    <source>
        <dbReference type="EMBL" id="OGZ68801.1"/>
    </source>
</evidence>
<gene>
    <name evidence="2" type="ORF">A3D44_02280</name>
</gene>
<name>A0A1G2I2W8_9BACT</name>
<reference evidence="2 3" key="1">
    <citation type="journal article" date="2016" name="Nat. Commun.">
        <title>Thousands of microbial genomes shed light on interconnected biogeochemical processes in an aquifer system.</title>
        <authorList>
            <person name="Anantharaman K."/>
            <person name="Brown C.T."/>
            <person name="Hug L.A."/>
            <person name="Sharon I."/>
            <person name="Castelle C.J."/>
            <person name="Probst A.J."/>
            <person name="Thomas B.C."/>
            <person name="Singh A."/>
            <person name="Wilkins M.J."/>
            <person name="Karaoz U."/>
            <person name="Brodie E.L."/>
            <person name="Williams K.H."/>
            <person name="Hubbard S.S."/>
            <person name="Banfield J.F."/>
        </authorList>
    </citation>
    <scope>NUCLEOTIDE SEQUENCE [LARGE SCALE GENOMIC DNA]</scope>
</reference>
<dbReference type="Proteomes" id="UP000178820">
    <property type="component" value="Unassembled WGS sequence"/>
</dbReference>
<accession>A0A1G2I2W8</accession>
<organism evidence="2 3">
    <name type="scientific">Candidatus Staskawiczbacteria bacterium RIFCSPHIGHO2_02_FULL_42_22</name>
    <dbReference type="NCBI Taxonomy" id="1802207"/>
    <lineage>
        <taxon>Bacteria</taxon>
        <taxon>Candidatus Staskawicziibacteriota</taxon>
    </lineage>
</organism>
<evidence type="ECO:0000313" key="3">
    <source>
        <dbReference type="Proteomes" id="UP000178820"/>
    </source>
</evidence>
<feature type="compositionally biased region" description="Low complexity" evidence="1">
    <location>
        <begin position="1"/>
        <end position="13"/>
    </location>
</feature>
<proteinExistence type="predicted"/>
<dbReference type="EMBL" id="MHOT01000018">
    <property type="protein sequence ID" value="OGZ68801.1"/>
    <property type="molecule type" value="Genomic_DNA"/>
</dbReference>
<evidence type="ECO:0000256" key="1">
    <source>
        <dbReference type="SAM" id="MobiDB-lite"/>
    </source>
</evidence>
<protein>
    <submittedName>
        <fullName evidence="2">Uncharacterized protein</fullName>
    </submittedName>
</protein>
<dbReference type="AlphaFoldDB" id="A0A1G2I2W8"/>
<comment type="caution">
    <text evidence="2">The sequence shown here is derived from an EMBL/GenBank/DDBJ whole genome shotgun (WGS) entry which is preliminary data.</text>
</comment>
<sequence length="430" mass="49474">MENRNLESQPEPLLESEREQEQKILPADEILKLSPKEMANYLSSLEEQGTLENFLEQAVENKSLLAQLSYWEKWLEKDQQKLLENIIERKKEIYPPESESLPLELEKKFSEDELKLIFSNTKAIQLTFGCSIGCSFCGFDAIKGAREHIPYSQLANMYKKYGSHLSKGRPFLYWASEPSDYASKEGLEDKTYQDVHQLAVKYAGYDPSITSFNVKDQEWIDFMGAKKEKYGLGGERRLSVFGMKEESLKRIELRVLEAEEKNGPAEPHPRVELQGEEYRHVKGMGKSFQEQESIDDIPKAGIACVDGILLTPRGVFNLFVVPISEEYPQGVVIVPLEEINDEPIEVGDNLKEIMRRGVVWGSYTHEGGVFEDEEGKLEDFQRYIGKFPKDTLIYGKNKRYYVSVDQEGNILRVRDVTGKNYLLPDRKVWV</sequence>
<feature type="region of interest" description="Disordered" evidence="1">
    <location>
        <begin position="1"/>
        <end position="20"/>
    </location>
</feature>